<comment type="cofactor">
    <cofactor evidence="1">
        <name>Mg(2+)</name>
        <dbReference type="ChEBI" id="CHEBI:18420"/>
    </cofactor>
</comment>
<dbReference type="PANTHER" id="PTHR47642">
    <property type="entry name" value="ATP-DEPENDENT DNA HELICASE"/>
    <property type="match status" value="1"/>
</dbReference>
<evidence type="ECO:0000313" key="3">
    <source>
        <dbReference type="EMBL" id="KAF0022138.1"/>
    </source>
</evidence>
<dbReference type="AlphaFoldDB" id="A0A6A4RPY7"/>
<protein>
    <recommendedName>
        <fullName evidence="1">ATP-dependent DNA helicase</fullName>
        <ecNumber evidence="1">5.6.2.3</ecNumber>
    </recommendedName>
</protein>
<evidence type="ECO:0000313" key="4">
    <source>
        <dbReference type="Proteomes" id="UP000438429"/>
    </source>
</evidence>
<accession>A0A6A4RPY7</accession>
<comment type="caution">
    <text evidence="3">The sequence shown here is derived from an EMBL/GenBank/DDBJ whole genome shotgun (WGS) entry which is preliminary data.</text>
</comment>
<dbReference type="EC" id="5.6.2.3" evidence="1"/>
<proteinExistence type="inferred from homology"/>
<dbReference type="GO" id="GO:0006281">
    <property type="term" value="P:DNA repair"/>
    <property type="evidence" value="ECO:0007669"/>
    <property type="project" value="UniProtKB-KW"/>
</dbReference>
<name>A0A6A4RPY7_SCOMX</name>
<dbReference type="EMBL" id="VEVO01000090">
    <property type="protein sequence ID" value="KAF0022138.1"/>
    <property type="molecule type" value="Genomic_DNA"/>
</dbReference>
<dbReference type="Pfam" id="PF05970">
    <property type="entry name" value="PIF1"/>
    <property type="match status" value="1"/>
</dbReference>
<dbReference type="InterPro" id="IPR027417">
    <property type="entry name" value="P-loop_NTPase"/>
</dbReference>
<evidence type="ECO:0000256" key="1">
    <source>
        <dbReference type="RuleBase" id="RU363044"/>
    </source>
</evidence>
<gene>
    <name evidence="3" type="ORF">F2P81_025609</name>
</gene>
<dbReference type="GO" id="GO:0043139">
    <property type="term" value="F:5'-3' DNA helicase activity"/>
    <property type="evidence" value="ECO:0007669"/>
    <property type="project" value="UniProtKB-EC"/>
</dbReference>
<keyword evidence="1" id="KW-0227">DNA damage</keyword>
<comment type="catalytic activity">
    <reaction evidence="1">
        <text>ATP + H2O = ADP + phosphate + H(+)</text>
        <dbReference type="Rhea" id="RHEA:13065"/>
        <dbReference type="ChEBI" id="CHEBI:15377"/>
        <dbReference type="ChEBI" id="CHEBI:15378"/>
        <dbReference type="ChEBI" id="CHEBI:30616"/>
        <dbReference type="ChEBI" id="CHEBI:43474"/>
        <dbReference type="ChEBI" id="CHEBI:456216"/>
        <dbReference type="EC" id="5.6.2.3"/>
    </reaction>
</comment>
<dbReference type="InterPro" id="IPR051055">
    <property type="entry name" value="PIF1_helicase"/>
</dbReference>
<dbReference type="GO" id="GO:0000723">
    <property type="term" value="P:telomere maintenance"/>
    <property type="evidence" value="ECO:0007669"/>
    <property type="project" value="InterPro"/>
</dbReference>
<keyword evidence="1" id="KW-0378">Hydrolase</keyword>
<dbReference type="Gene3D" id="3.40.50.300">
    <property type="entry name" value="P-loop containing nucleotide triphosphate hydrolases"/>
    <property type="match status" value="1"/>
</dbReference>
<feature type="domain" description="DNA helicase Pif1-like DEAD-box helicase" evidence="2">
    <location>
        <begin position="10"/>
        <end position="145"/>
    </location>
</feature>
<dbReference type="GO" id="GO:0005524">
    <property type="term" value="F:ATP binding"/>
    <property type="evidence" value="ECO:0007669"/>
    <property type="project" value="UniProtKB-KW"/>
</dbReference>
<keyword evidence="1" id="KW-0234">DNA repair</keyword>
<organism evidence="3 4">
    <name type="scientific">Scophthalmus maximus</name>
    <name type="common">Turbot</name>
    <name type="synonym">Psetta maxima</name>
    <dbReference type="NCBI Taxonomy" id="52904"/>
    <lineage>
        <taxon>Eukaryota</taxon>
        <taxon>Metazoa</taxon>
        <taxon>Chordata</taxon>
        <taxon>Craniata</taxon>
        <taxon>Vertebrata</taxon>
        <taxon>Euteleostomi</taxon>
        <taxon>Actinopterygii</taxon>
        <taxon>Neopterygii</taxon>
        <taxon>Teleostei</taxon>
        <taxon>Neoteleostei</taxon>
        <taxon>Acanthomorphata</taxon>
        <taxon>Carangaria</taxon>
        <taxon>Pleuronectiformes</taxon>
        <taxon>Pleuronectoidei</taxon>
        <taxon>Scophthalmidae</taxon>
        <taxon>Scophthalmus</taxon>
    </lineage>
</organism>
<sequence>MCRNPDNICVELTAPTGIAAYNLHAATIHNTFGIGIDVRLPYTPLGEERLSTLRAKYSDLQLVIIDEISMVDHKLLAYVHGRLRQIKQVGDFSPFGNVSVIAVGDFFQLPPVKGKALYVEDECCNLWSSLFKVVELKEIVRQKDRLFADLLNRLRSRSKGTPMLDRDVEMLKSCETGEASLALHIYPTNKQVNKHNSEQLFETCPDHVAIDAHDFVNNKTMGKLELKSGQQAKADRTSLVERLLLAKNARHLVQERGR</sequence>
<evidence type="ECO:0000259" key="2">
    <source>
        <dbReference type="Pfam" id="PF05970"/>
    </source>
</evidence>
<reference evidence="3 4" key="1">
    <citation type="submission" date="2019-06" db="EMBL/GenBank/DDBJ databases">
        <title>Draft genomes of female and male turbot (Scophthalmus maximus).</title>
        <authorList>
            <person name="Xu H."/>
            <person name="Xu X.-W."/>
            <person name="Shao C."/>
            <person name="Chen S."/>
        </authorList>
    </citation>
    <scope>NUCLEOTIDE SEQUENCE [LARGE SCALE GENOMIC DNA]</scope>
    <source>
        <strain evidence="3">Ysfricsl-2016a</strain>
        <tissue evidence="3">Blood</tissue>
    </source>
</reference>
<dbReference type="InterPro" id="IPR010285">
    <property type="entry name" value="DNA_helicase_pif1-like_DEAD"/>
</dbReference>
<dbReference type="Proteomes" id="UP000438429">
    <property type="component" value="Unassembled WGS sequence"/>
</dbReference>
<comment type="similarity">
    <text evidence="1">Belongs to the helicase family.</text>
</comment>
<keyword evidence="1" id="KW-0067">ATP-binding</keyword>
<dbReference type="GO" id="GO:0006310">
    <property type="term" value="P:DNA recombination"/>
    <property type="evidence" value="ECO:0007669"/>
    <property type="project" value="UniProtKB-KW"/>
</dbReference>
<keyword evidence="1" id="KW-0547">Nucleotide-binding</keyword>
<keyword evidence="1" id="KW-0347">Helicase</keyword>
<dbReference type="SUPFAM" id="SSF52540">
    <property type="entry name" value="P-loop containing nucleoside triphosphate hydrolases"/>
    <property type="match status" value="1"/>
</dbReference>
<dbReference type="GO" id="GO:0016787">
    <property type="term" value="F:hydrolase activity"/>
    <property type="evidence" value="ECO:0007669"/>
    <property type="project" value="UniProtKB-KW"/>
</dbReference>
<dbReference type="PANTHER" id="PTHR47642:SF3">
    <property type="entry name" value="ATP-DEPENDENT DNA HELICASE"/>
    <property type="match status" value="1"/>
</dbReference>
<keyword evidence="1" id="KW-0233">DNA recombination</keyword>